<dbReference type="STRING" id="1454001.AW08_02271"/>
<gene>
    <name evidence="10" type="primary">virA</name>
    <name evidence="10" type="ORF">AW08_02271</name>
</gene>
<protein>
    <recommendedName>
        <fullName evidence="2">histidine kinase</fullName>
        <ecNumber evidence="2">2.7.13.3</ecNumber>
    </recommendedName>
</protein>
<dbReference type="SMART" id="SM00388">
    <property type="entry name" value="HisKA"/>
    <property type="match status" value="1"/>
</dbReference>
<comment type="caution">
    <text evidence="10">The sequence shown here is derived from an EMBL/GenBank/DDBJ whole genome shotgun (WGS) entry which is preliminary data.</text>
</comment>
<keyword evidence="5" id="KW-0547">Nucleotide-binding</keyword>
<dbReference type="InterPro" id="IPR005467">
    <property type="entry name" value="His_kinase_dom"/>
</dbReference>
<dbReference type="PATRIC" id="fig|1454001.3.peg.2273"/>
<proteinExistence type="predicted"/>
<dbReference type="GO" id="GO:0000155">
    <property type="term" value="F:phosphorelay sensor kinase activity"/>
    <property type="evidence" value="ECO:0007669"/>
    <property type="project" value="InterPro"/>
</dbReference>
<dbReference type="InterPro" id="IPR036890">
    <property type="entry name" value="HATPase_C_sf"/>
</dbReference>
<evidence type="ECO:0000256" key="5">
    <source>
        <dbReference type="ARBA" id="ARBA00022741"/>
    </source>
</evidence>
<reference evidence="10" key="1">
    <citation type="submission" date="2014-02" db="EMBL/GenBank/DDBJ databases">
        <title>Expanding our view of genomic diversity in Candidatus Accumulibacter clades.</title>
        <authorList>
            <person name="Skennerton C.T."/>
            <person name="Barr J.J."/>
            <person name="Slater F.R."/>
            <person name="Bond P.L."/>
            <person name="Tyson G.W."/>
        </authorList>
    </citation>
    <scope>NUCLEOTIDE SEQUENCE [LARGE SCALE GENOMIC DNA]</scope>
</reference>
<dbReference type="PRINTS" id="PR00344">
    <property type="entry name" value="BCTRLSENSOR"/>
</dbReference>
<keyword evidence="11" id="KW-1185">Reference proteome</keyword>
<evidence type="ECO:0000256" key="8">
    <source>
        <dbReference type="ARBA" id="ARBA00023012"/>
    </source>
</evidence>
<evidence type="ECO:0000256" key="2">
    <source>
        <dbReference type="ARBA" id="ARBA00012438"/>
    </source>
</evidence>
<evidence type="ECO:0000256" key="4">
    <source>
        <dbReference type="ARBA" id="ARBA00022679"/>
    </source>
</evidence>
<dbReference type="SUPFAM" id="SSF55874">
    <property type="entry name" value="ATPase domain of HSP90 chaperone/DNA topoisomerase II/histidine kinase"/>
    <property type="match status" value="1"/>
</dbReference>
<dbReference type="InterPro" id="IPR036097">
    <property type="entry name" value="HisK_dim/P_sf"/>
</dbReference>
<keyword evidence="3" id="KW-0597">Phosphoprotein</keyword>
<keyword evidence="7" id="KW-0067">ATP-binding</keyword>
<dbReference type="PROSITE" id="PS50109">
    <property type="entry name" value="HIS_KIN"/>
    <property type="match status" value="1"/>
</dbReference>
<keyword evidence="4 10" id="KW-0808">Transferase</keyword>
<evidence type="ECO:0000313" key="10">
    <source>
        <dbReference type="EMBL" id="EXI67169.1"/>
    </source>
</evidence>
<feature type="domain" description="Histidine kinase" evidence="9">
    <location>
        <begin position="34"/>
        <end position="261"/>
    </location>
</feature>
<dbReference type="Gene3D" id="3.30.565.10">
    <property type="entry name" value="Histidine kinase-like ATPase, C-terminal domain"/>
    <property type="match status" value="1"/>
</dbReference>
<dbReference type="SUPFAM" id="SSF47384">
    <property type="entry name" value="Homodimeric domain of signal transducing histidine kinase"/>
    <property type="match status" value="1"/>
</dbReference>
<keyword evidence="8" id="KW-0902">Two-component regulatory system</keyword>
<evidence type="ECO:0000256" key="6">
    <source>
        <dbReference type="ARBA" id="ARBA00022777"/>
    </source>
</evidence>
<evidence type="ECO:0000313" key="11">
    <source>
        <dbReference type="Proteomes" id="UP000020218"/>
    </source>
</evidence>
<sequence>MPEQLPADPANAVALPGDAREIARLLALGAVAGGVAHDFNNLLLAMQGFAGLAKMVLQSAGGNERVRSYLDEIGLAGQRAQLLVQQLSLLARARRPRLETGACPVVAGEVVAACAATFAEGLTLSVDVEDGLPAIAIDRSHLHRLWFNLVRNGCEAMDGAGTVLLSARRSRLAAGGICCACRATFAGDFVRVAVSDEGHGIAAAIRDRVFEPFFSSGRHRSGIGLGLTAVHALVHLAGGHLQIVDRPGGGTEMAVFLPLAGDEADAGA</sequence>
<dbReference type="SMART" id="SM00387">
    <property type="entry name" value="HATPase_c"/>
    <property type="match status" value="1"/>
</dbReference>
<evidence type="ECO:0000256" key="3">
    <source>
        <dbReference type="ARBA" id="ARBA00022553"/>
    </source>
</evidence>
<dbReference type="Pfam" id="PF02518">
    <property type="entry name" value="HATPase_c"/>
    <property type="match status" value="1"/>
</dbReference>
<dbReference type="Proteomes" id="UP000020218">
    <property type="component" value="Unassembled WGS sequence"/>
</dbReference>
<accession>A0A011PLH9</accession>
<keyword evidence="6" id="KW-0418">Kinase</keyword>
<dbReference type="EC" id="2.7.13.3" evidence="2"/>
<name>A0A011PLH9_9PROT</name>
<dbReference type="EMBL" id="JFAX01000012">
    <property type="protein sequence ID" value="EXI67169.1"/>
    <property type="molecule type" value="Genomic_DNA"/>
</dbReference>
<dbReference type="GO" id="GO:0005524">
    <property type="term" value="F:ATP binding"/>
    <property type="evidence" value="ECO:0007669"/>
    <property type="project" value="UniProtKB-KW"/>
</dbReference>
<dbReference type="InterPro" id="IPR003661">
    <property type="entry name" value="HisK_dim/P_dom"/>
</dbReference>
<dbReference type="InterPro" id="IPR003594">
    <property type="entry name" value="HATPase_dom"/>
</dbReference>
<comment type="catalytic activity">
    <reaction evidence="1">
        <text>ATP + protein L-histidine = ADP + protein N-phospho-L-histidine.</text>
        <dbReference type="EC" id="2.7.13.3"/>
    </reaction>
</comment>
<dbReference type="AlphaFoldDB" id="A0A011PLH9"/>
<dbReference type="InterPro" id="IPR004358">
    <property type="entry name" value="Sig_transdc_His_kin-like_C"/>
</dbReference>
<dbReference type="Pfam" id="PF00512">
    <property type="entry name" value="HisKA"/>
    <property type="match status" value="1"/>
</dbReference>
<evidence type="ECO:0000256" key="1">
    <source>
        <dbReference type="ARBA" id="ARBA00000085"/>
    </source>
</evidence>
<dbReference type="PANTHER" id="PTHR43065">
    <property type="entry name" value="SENSOR HISTIDINE KINASE"/>
    <property type="match status" value="1"/>
</dbReference>
<evidence type="ECO:0000256" key="7">
    <source>
        <dbReference type="ARBA" id="ARBA00022840"/>
    </source>
</evidence>
<dbReference type="PANTHER" id="PTHR43065:SF46">
    <property type="entry name" value="C4-DICARBOXYLATE TRANSPORT SENSOR PROTEIN DCTB"/>
    <property type="match status" value="1"/>
</dbReference>
<dbReference type="Gene3D" id="1.10.287.130">
    <property type="match status" value="1"/>
</dbReference>
<organism evidence="10 11">
    <name type="scientific">Candidatus Accumulibacter adjunctus</name>
    <dbReference type="NCBI Taxonomy" id="1454001"/>
    <lineage>
        <taxon>Bacteria</taxon>
        <taxon>Pseudomonadati</taxon>
        <taxon>Pseudomonadota</taxon>
        <taxon>Betaproteobacteria</taxon>
        <taxon>Candidatus Accumulibacter</taxon>
    </lineage>
</organism>
<evidence type="ECO:0000259" key="9">
    <source>
        <dbReference type="PROSITE" id="PS50109"/>
    </source>
</evidence>